<proteinExistence type="predicted"/>
<keyword evidence="2" id="KW-1185">Reference proteome</keyword>
<gene>
    <name evidence="1" type="ORF">R3P38DRAFT_3122726</name>
</gene>
<sequence>MSGRFAILHSIRQKLARKLVAWLSRASALCPQGPNRRMKFSSEAQGAATLSRKFGWDEKDYAWVLVSGAGRTLQIYPYFDSALMHHGRCEEPCRPIQDVESHLSPACRFATRVGARGRRRIYTPLFACSRERSVPRVTRQSVLRPLLRSAFTSSEDARNSGIYLRVLSSLEAHPLPVFTTIVRIWLHVGAYKEIDFVFVCCITGRPFSRPSFNLRAASGLHRTSPPLCRVPSRVEQTSFQCREAGGISWPIHQCAPLNPCS</sequence>
<organism evidence="1 2">
    <name type="scientific">Favolaschia claudopus</name>
    <dbReference type="NCBI Taxonomy" id="2862362"/>
    <lineage>
        <taxon>Eukaryota</taxon>
        <taxon>Fungi</taxon>
        <taxon>Dikarya</taxon>
        <taxon>Basidiomycota</taxon>
        <taxon>Agaricomycotina</taxon>
        <taxon>Agaricomycetes</taxon>
        <taxon>Agaricomycetidae</taxon>
        <taxon>Agaricales</taxon>
        <taxon>Marasmiineae</taxon>
        <taxon>Mycenaceae</taxon>
        <taxon>Favolaschia</taxon>
    </lineage>
</organism>
<dbReference type="Proteomes" id="UP001362999">
    <property type="component" value="Unassembled WGS sequence"/>
</dbReference>
<protein>
    <submittedName>
        <fullName evidence="1">Uncharacterized protein</fullName>
    </submittedName>
</protein>
<comment type="caution">
    <text evidence="1">The sequence shown here is derived from an EMBL/GenBank/DDBJ whole genome shotgun (WGS) entry which is preliminary data.</text>
</comment>
<evidence type="ECO:0000313" key="2">
    <source>
        <dbReference type="Proteomes" id="UP001362999"/>
    </source>
</evidence>
<accession>A0AAV9ZCB8</accession>
<name>A0AAV9ZCB8_9AGAR</name>
<dbReference type="AlphaFoldDB" id="A0AAV9ZCB8"/>
<reference evidence="1 2" key="1">
    <citation type="journal article" date="2024" name="J Genomics">
        <title>Draft genome sequencing and assembly of Favolaschia claudopus CIRM-BRFM 2984 isolated from oak limbs.</title>
        <authorList>
            <person name="Navarro D."/>
            <person name="Drula E."/>
            <person name="Chaduli D."/>
            <person name="Cazenave R."/>
            <person name="Ahrendt S."/>
            <person name="Wang J."/>
            <person name="Lipzen A."/>
            <person name="Daum C."/>
            <person name="Barry K."/>
            <person name="Grigoriev I.V."/>
            <person name="Favel A."/>
            <person name="Rosso M.N."/>
            <person name="Martin F."/>
        </authorList>
    </citation>
    <scope>NUCLEOTIDE SEQUENCE [LARGE SCALE GENOMIC DNA]</scope>
    <source>
        <strain evidence="1 2">CIRM-BRFM 2984</strain>
    </source>
</reference>
<dbReference type="EMBL" id="JAWWNJ010000166">
    <property type="protein sequence ID" value="KAK6977660.1"/>
    <property type="molecule type" value="Genomic_DNA"/>
</dbReference>
<evidence type="ECO:0000313" key="1">
    <source>
        <dbReference type="EMBL" id="KAK6977660.1"/>
    </source>
</evidence>